<reference evidence="2 3" key="1">
    <citation type="submission" date="2018-04" db="EMBL/GenBank/DDBJ databases">
        <title>Complete genome sequence of Hydrogenophilus thermoluteolus TH-1.</title>
        <authorList>
            <person name="Arai H."/>
        </authorList>
    </citation>
    <scope>NUCLEOTIDE SEQUENCE [LARGE SCALE GENOMIC DNA]</scope>
    <source>
        <strain evidence="2 3">TH-1</strain>
    </source>
</reference>
<dbReference type="InterPro" id="IPR014748">
    <property type="entry name" value="Enoyl-CoA_hydra_C"/>
</dbReference>
<accession>A0A2Z6DYC6</accession>
<dbReference type="CDD" id="cd06558">
    <property type="entry name" value="crotonase-like"/>
    <property type="match status" value="1"/>
</dbReference>
<dbReference type="GO" id="GO:0003824">
    <property type="term" value="F:catalytic activity"/>
    <property type="evidence" value="ECO:0007669"/>
    <property type="project" value="UniProtKB-ARBA"/>
</dbReference>
<dbReference type="Proteomes" id="UP000262004">
    <property type="component" value="Chromosome"/>
</dbReference>
<evidence type="ECO:0000313" key="2">
    <source>
        <dbReference type="EMBL" id="BBD77265.1"/>
    </source>
</evidence>
<gene>
    <name evidence="2" type="ORF">HPTL_1001</name>
</gene>
<proteinExistence type="inferred from homology"/>
<dbReference type="RefSeq" id="WP_119335017.1">
    <property type="nucleotide sequence ID" value="NZ_AP018558.1"/>
</dbReference>
<dbReference type="PANTHER" id="PTHR43459">
    <property type="entry name" value="ENOYL-COA HYDRATASE"/>
    <property type="match status" value="1"/>
</dbReference>
<comment type="similarity">
    <text evidence="1">Belongs to the enoyl-CoA hydratase/isomerase family.</text>
</comment>
<dbReference type="PANTHER" id="PTHR43459:SF1">
    <property type="entry name" value="EG:BACN32G11.4 PROTEIN"/>
    <property type="match status" value="1"/>
</dbReference>
<dbReference type="Gene3D" id="3.90.226.10">
    <property type="entry name" value="2-enoyl-CoA Hydratase, Chain A, domain 1"/>
    <property type="match status" value="1"/>
</dbReference>
<keyword evidence="3" id="KW-1185">Reference proteome</keyword>
<dbReference type="Pfam" id="PF00378">
    <property type="entry name" value="ECH_1"/>
    <property type="match status" value="1"/>
</dbReference>
<dbReference type="EMBL" id="AP018558">
    <property type="protein sequence ID" value="BBD77265.1"/>
    <property type="molecule type" value="Genomic_DNA"/>
</dbReference>
<evidence type="ECO:0000313" key="3">
    <source>
        <dbReference type="Proteomes" id="UP000262004"/>
    </source>
</evidence>
<dbReference type="SUPFAM" id="SSF52096">
    <property type="entry name" value="ClpP/crotonase"/>
    <property type="match status" value="1"/>
</dbReference>
<evidence type="ECO:0000256" key="1">
    <source>
        <dbReference type="ARBA" id="ARBA00005254"/>
    </source>
</evidence>
<dbReference type="InterPro" id="IPR001753">
    <property type="entry name" value="Enoyl-CoA_hydra/iso"/>
</dbReference>
<name>A0A2Z6DYC6_HYDTE</name>
<sequence>MKTYETLVITEKAPGVWALQLNRPESLNALSMQMLEELADAAGMLYDLPEVRALIIIGAGDHFMAGGDIRDFHRSLALSPETRKAQYRAVIERAANVLVERLTHAPFPVVSAVRGACAGFGLSLALMADLVVASRTAYFTTAYLNIGLSADGGMSYLLPRAVGAKRAARWLLLAERFSAEEALAAGAVSEIVADDQLEARVMEIATRWAHGPRHALLRMKRLLAESMEHTLEAQLLEEADAFSACSATEEFAEGVTAFLEKRPPRFPG</sequence>
<dbReference type="OrthoDB" id="9777711at2"/>
<protein>
    <submittedName>
        <fullName evidence="2">Enoyl-CoA hydratase</fullName>
    </submittedName>
</protein>
<dbReference type="KEGG" id="htl:HPTL_1001"/>
<dbReference type="AlphaFoldDB" id="A0A2Z6DYC6"/>
<dbReference type="InterPro" id="IPR029045">
    <property type="entry name" value="ClpP/crotonase-like_dom_sf"/>
</dbReference>
<organism evidence="2 3">
    <name type="scientific">Hydrogenophilus thermoluteolus</name>
    <name type="common">Pseudomonas hydrogenothermophila</name>
    <dbReference type="NCBI Taxonomy" id="297"/>
    <lineage>
        <taxon>Bacteria</taxon>
        <taxon>Pseudomonadati</taxon>
        <taxon>Pseudomonadota</taxon>
        <taxon>Hydrogenophilia</taxon>
        <taxon>Hydrogenophilales</taxon>
        <taxon>Hydrogenophilaceae</taxon>
        <taxon>Hydrogenophilus</taxon>
    </lineage>
</organism>
<dbReference type="Gene3D" id="1.10.12.10">
    <property type="entry name" value="Lyase 2-enoyl-coa Hydratase, Chain A, domain 2"/>
    <property type="match status" value="1"/>
</dbReference>